<organism evidence="1 2">
    <name type="scientific">Xanthomonas pisi</name>
    <dbReference type="NCBI Taxonomy" id="56457"/>
    <lineage>
        <taxon>Bacteria</taxon>
        <taxon>Pseudomonadati</taxon>
        <taxon>Pseudomonadota</taxon>
        <taxon>Gammaproteobacteria</taxon>
        <taxon>Lysobacterales</taxon>
        <taxon>Lysobacteraceae</taxon>
        <taxon>Xanthomonas</taxon>
    </lineage>
</organism>
<protein>
    <submittedName>
        <fullName evidence="1">Uncharacterized protein</fullName>
    </submittedName>
</protein>
<comment type="caution">
    <text evidence="1">The sequence shown here is derived from an EMBL/GenBank/DDBJ whole genome shotgun (WGS) entry which is preliminary data.</text>
</comment>
<dbReference type="AlphaFoldDB" id="A0A2S7D071"/>
<evidence type="ECO:0000313" key="2">
    <source>
        <dbReference type="Proteomes" id="UP000238191"/>
    </source>
</evidence>
<dbReference type="EMBL" id="MDEI01000015">
    <property type="protein sequence ID" value="PPU67217.1"/>
    <property type="molecule type" value="Genomic_DNA"/>
</dbReference>
<accession>A0A2S7D071</accession>
<dbReference type="Proteomes" id="UP000238191">
    <property type="component" value="Unassembled WGS sequence"/>
</dbReference>
<keyword evidence="2" id="KW-1185">Reference proteome</keyword>
<evidence type="ECO:0000313" key="1">
    <source>
        <dbReference type="EMBL" id="PPU67217.1"/>
    </source>
</evidence>
<sequence length="98" mass="10655">MGVDSCRKGMSRGRGMHRHTAALARATIDGAASLQRICACVYCYAMRRMLALPKIRLKKAAPYSEAEGVMPIPAETVLRTLPSPPPKGLLRCEMRAVA</sequence>
<reference evidence="2" key="1">
    <citation type="submission" date="2016-08" db="EMBL/GenBank/DDBJ databases">
        <authorList>
            <person name="Merda D."/>
            <person name="Briand M."/>
            <person name="Taghouti G."/>
            <person name="Carrere S."/>
            <person name="Gouzy J."/>
            <person name="Portier P."/>
            <person name="Jacques M.-A."/>
            <person name="Fischer-Le Saux M."/>
        </authorList>
    </citation>
    <scope>NUCLEOTIDE SEQUENCE [LARGE SCALE GENOMIC DNA]</scope>
    <source>
        <strain evidence="2">CFBP4643</strain>
    </source>
</reference>
<name>A0A2S7D071_9XANT</name>
<gene>
    <name evidence="1" type="ORF">XpiCFBP4643_16590</name>
</gene>
<proteinExistence type="predicted"/>